<accession>A0AAV1CU40</accession>
<name>A0AAV1CU40_OLDCO</name>
<sequence length="151" mass="17257">MAKIPGIFVYHNPEIPDLQVTWPEIFFFRVIGGDLCLIGLKEPKSLVFDVLALETNYSRWNVKYCLDLSALATLYPSMVLEMTGDPSRDWLRCEFLMLSCCVNETRNQTELLISVPGKILSFDMNNMVVKEITDFVVGSTCEKCADLSRYR</sequence>
<gene>
    <name evidence="1" type="ORF">OLC1_LOCUS9196</name>
</gene>
<protein>
    <submittedName>
        <fullName evidence="1">OLC1v1035886C1</fullName>
    </submittedName>
</protein>
<dbReference type="EMBL" id="OX459120">
    <property type="protein sequence ID" value="CAI9099115.1"/>
    <property type="molecule type" value="Genomic_DNA"/>
</dbReference>
<evidence type="ECO:0000313" key="2">
    <source>
        <dbReference type="Proteomes" id="UP001161247"/>
    </source>
</evidence>
<keyword evidence="2" id="KW-1185">Reference proteome</keyword>
<reference evidence="1" key="1">
    <citation type="submission" date="2023-03" db="EMBL/GenBank/DDBJ databases">
        <authorList>
            <person name="Julca I."/>
        </authorList>
    </citation>
    <scope>NUCLEOTIDE SEQUENCE</scope>
</reference>
<evidence type="ECO:0000313" key="1">
    <source>
        <dbReference type="EMBL" id="CAI9099115.1"/>
    </source>
</evidence>
<dbReference type="AlphaFoldDB" id="A0AAV1CU40"/>
<proteinExistence type="predicted"/>
<dbReference type="Proteomes" id="UP001161247">
    <property type="component" value="Chromosome 3"/>
</dbReference>
<organism evidence="1 2">
    <name type="scientific">Oldenlandia corymbosa var. corymbosa</name>
    <dbReference type="NCBI Taxonomy" id="529605"/>
    <lineage>
        <taxon>Eukaryota</taxon>
        <taxon>Viridiplantae</taxon>
        <taxon>Streptophyta</taxon>
        <taxon>Embryophyta</taxon>
        <taxon>Tracheophyta</taxon>
        <taxon>Spermatophyta</taxon>
        <taxon>Magnoliopsida</taxon>
        <taxon>eudicotyledons</taxon>
        <taxon>Gunneridae</taxon>
        <taxon>Pentapetalae</taxon>
        <taxon>asterids</taxon>
        <taxon>lamiids</taxon>
        <taxon>Gentianales</taxon>
        <taxon>Rubiaceae</taxon>
        <taxon>Rubioideae</taxon>
        <taxon>Spermacoceae</taxon>
        <taxon>Hedyotis-Oldenlandia complex</taxon>
        <taxon>Oldenlandia</taxon>
    </lineage>
</organism>